<dbReference type="AlphaFoldDB" id="A0A5B8SRE3"/>
<dbReference type="InterPro" id="IPR036679">
    <property type="entry name" value="FlgN-like_sf"/>
</dbReference>
<keyword evidence="4" id="KW-0969">Cilium</keyword>
<evidence type="ECO:0000313" key="5">
    <source>
        <dbReference type="Proteomes" id="UP000321272"/>
    </source>
</evidence>
<dbReference type="EMBL" id="CP042382">
    <property type="protein sequence ID" value="QEA39682.1"/>
    <property type="molecule type" value="Genomic_DNA"/>
</dbReference>
<dbReference type="OrthoDB" id="6238586at2"/>
<name>A0A5B8SRE3_9GAMM</name>
<comment type="similarity">
    <text evidence="2">Belongs to the FlgN family.</text>
</comment>
<dbReference type="InterPro" id="IPR007809">
    <property type="entry name" value="FlgN-like"/>
</dbReference>
<protein>
    <submittedName>
        <fullName evidence="4">Flagellar protein FlgN</fullName>
    </submittedName>
</protein>
<dbReference type="GO" id="GO:0044780">
    <property type="term" value="P:bacterial-type flagellum assembly"/>
    <property type="evidence" value="ECO:0007669"/>
    <property type="project" value="InterPro"/>
</dbReference>
<sequence length="149" mass="16788">MSLQQQLERQQAALDALVELLHRERQALTQGRVDGELLQCLADAKQIHFVELEALEAKRRQEQQALGYGVDHSGAQQAAWDMGLLDQWRALQESAELVRGLNERNGGLILDRMTHNQRMLNALHELRGDSLYNPAGQARKASGHLAYRA</sequence>
<keyword evidence="3" id="KW-1005">Bacterial flagellum biogenesis</keyword>
<proteinExistence type="inferred from homology"/>
<gene>
    <name evidence="4" type="ORF">FGL86_11800</name>
</gene>
<accession>A0A5B8SRE3</accession>
<comment type="function">
    <text evidence="1">Required for the efficient initiation of filament assembly.</text>
</comment>
<keyword evidence="4" id="KW-0282">Flagellum</keyword>
<keyword evidence="5" id="KW-1185">Reference proteome</keyword>
<keyword evidence="4" id="KW-0966">Cell projection</keyword>
<evidence type="ECO:0000256" key="2">
    <source>
        <dbReference type="ARBA" id="ARBA00007703"/>
    </source>
</evidence>
<evidence type="ECO:0000313" key="4">
    <source>
        <dbReference type="EMBL" id="QEA39682.1"/>
    </source>
</evidence>
<reference evidence="4 5" key="1">
    <citation type="submission" date="2019-06" db="EMBL/GenBank/DDBJ databases">
        <title>Genome analyses of bacteria isolated from kimchi.</title>
        <authorList>
            <person name="Lee S."/>
            <person name="Ahn S."/>
            <person name="Roh S."/>
        </authorList>
    </citation>
    <scope>NUCLEOTIDE SEQUENCE [LARGE SCALE GENOMIC DNA]</scope>
    <source>
        <strain evidence="4 5">CBA4606</strain>
    </source>
</reference>
<dbReference type="Pfam" id="PF05130">
    <property type="entry name" value="FlgN"/>
    <property type="match status" value="1"/>
</dbReference>
<dbReference type="SUPFAM" id="SSF140566">
    <property type="entry name" value="FlgN-like"/>
    <property type="match status" value="1"/>
</dbReference>
<evidence type="ECO:0000256" key="3">
    <source>
        <dbReference type="ARBA" id="ARBA00022795"/>
    </source>
</evidence>
<organism evidence="4 5">
    <name type="scientific">Pistricoccus aurantiacus</name>
    <dbReference type="NCBI Taxonomy" id="1883414"/>
    <lineage>
        <taxon>Bacteria</taxon>
        <taxon>Pseudomonadati</taxon>
        <taxon>Pseudomonadota</taxon>
        <taxon>Gammaproteobacteria</taxon>
        <taxon>Oceanospirillales</taxon>
        <taxon>Halomonadaceae</taxon>
        <taxon>Pistricoccus</taxon>
    </lineage>
</organism>
<evidence type="ECO:0000256" key="1">
    <source>
        <dbReference type="ARBA" id="ARBA00002397"/>
    </source>
</evidence>
<dbReference type="Proteomes" id="UP000321272">
    <property type="component" value="Chromosome"/>
</dbReference>
<dbReference type="KEGG" id="paur:FGL86_11800"/>
<dbReference type="RefSeq" id="WP_147184730.1">
    <property type="nucleotide sequence ID" value="NZ_CP042382.1"/>
</dbReference>
<dbReference type="Gene3D" id="1.20.58.300">
    <property type="entry name" value="FlgN-like"/>
    <property type="match status" value="1"/>
</dbReference>